<name>A0A439DAM9_9PEZI</name>
<evidence type="ECO:0000313" key="3">
    <source>
        <dbReference type="Proteomes" id="UP000286045"/>
    </source>
</evidence>
<dbReference type="AlphaFoldDB" id="A0A439DAM9"/>
<accession>A0A439DAM9</accession>
<dbReference type="Proteomes" id="UP000286045">
    <property type="component" value="Unassembled WGS sequence"/>
</dbReference>
<comment type="caution">
    <text evidence="2">The sequence shown here is derived from an EMBL/GenBank/DDBJ whole genome shotgun (WGS) entry which is preliminary data.</text>
</comment>
<feature type="region of interest" description="Disordered" evidence="1">
    <location>
        <begin position="100"/>
        <end position="142"/>
    </location>
</feature>
<reference evidence="2 3" key="1">
    <citation type="submission" date="2018-12" db="EMBL/GenBank/DDBJ databases">
        <title>Draft genome sequence of Xylaria grammica IHI A82.</title>
        <authorList>
            <person name="Buettner E."/>
            <person name="Kellner H."/>
        </authorList>
    </citation>
    <scope>NUCLEOTIDE SEQUENCE [LARGE SCALE GENOMIC DNA]</scope>
    <source>
        <strain evidence="2 3">IHI A82</strain>
    </source>
</reference>
<feature type="compositionally biased region" description="Polar residues" evidence="1">
    <location>
        <begin position="101"/>
        <end position="110"/>
    </location>
</feature>
<gene>
    <name evidence="2" type="ORF">EKO27_g3673</name>
</gene>
<feature type="compositionally biased region" description="Basic residues" evidence="1">
    <location>
        <begin position="131"/>
        <end position="142"/>
    </location>
</feature>
<dbReference type="EMBL" id="RYZI01000080">
    <property type="protein sequence ID" value="RWA11426.1"/>
    <property type="molecule type" value="Genomic_DNA"/>
</dbReference>
<evidence type="ECO:0000313" key="2">
    <source>
        <dbReference type="EMBL" id="RWA11426.1"/>
    </source>
</evidence>
<proteinExistence type="predicted"/>
<keyword evidence="3" id="KW-1185">Reference proteome</keyword>
<evidence type="ECO:0000256" key="1">
    <source>
        <dbReference type="SAM" id="MobiDB-lite"/>
    </source>
</evidence>
<sequence>MTKRLTGRELRQVRKYLAGATSHQLSSIGWDSQKRNCHGEGRSQSKGTWHIRIWKQSTDGHHFSAIVSGGSNGPEVEDTRIDYGPTQPSMTHVLNEHKRQYSVTVNTPSPHDSDPDNGGELGGSGSSEHHGKGKGKGKHWSKKVKRDDYGGYYYIGPGGEYNTCDEAGNDIDYGDSSASTYSYAANPAYSSYYSSNSEYPADSGYATTSAQHAASSSTEYYIDSAGRRYYIDEYGNTQWA</sequence>
<organism evidence="2 3">
    <name type="scientific">Xylaria grammica</name>
    <dbReference type="NCBI Taxonomy" id="363999"/>
    <lineage>
        <taxon>Eukaryota</taxon>
        <taxon>Fungi</taxon>
        <taxon>Dikarya</taxon>
        <taxon>Ascomycota</taxon>
        <taxon>Pezizomycotina</taxon>
        <taxon>Sordariomycetes</taxon>
        <taxon>Xylariomycetidae</taxon>
        <taxon>Xylariales</taxon>
        <taxon>Xylariaceae</taxon>
        <taxon>Xylaria</taxon>
    </lineage>
</organism>
<protein>
    <submittedName>
        <fullName evidence="2">Uncharacterized protein</fullName>
    </submittedName>
</protein>